<dbReference type="GO" id="GO:0006508">
    <property type="term" value="P:proteolysis"/>
    <property type="evidence" value="ECO:0007669"/>
    <property type="project" value="UniProtKB-KW"/>
</dbReference>
<dbReference type="Pfam" id="PF02902">
    <property type="entry name" value="Peptidase_C48"/>
    <property type="match status" value="1"/>
</dbReference>
<sequence>MVGPGLTVGGWFAGAVIKKFVDKVRSIMEDSHALQAEADNMLYSVLAALPRIQILVEVTERKPISSLSYANWLQQFKDVVSEAEDLLDDLETKRIQDLLLKKKNKVSSAASFALRFARNFVLSDKDLKRLKDVLIKLNKIISDDDRNGDVKDSGTLEGNSNDCNLNSSGSSAHESDSNRNSDDDVRDVADKLYSERKKVKKLKNILKKILKADGKEIQEKFGKFSKDAFTRFSVKTFASVIDSLDDHQKSVIRKYGFGVLLEFQKCFVPNKFAKWLARHVNLESGDIVVKGKAVSLTPESVHLVLGLPIGGAPFPRDSSSAKSKILSRIGKSSMPQVNFFANKLINKDPMSDEDIFICFMIVALNSFLCPNSSLVPSSSYLGVFDNVEKAKEFNWSKYILDWLFVKVKEFTRDKSKATNVSQSKTLGGCLYYLAVIYLDSLDFGDRQVLGGIPRIGVWKGNMIKSYCSLDSEWPGQYGVRPILDASKTCFAKHVMQTTSHCTSLTPISDFTFQLHELCGDKLPDDLCNEISNLVANFTCGSSTRVILDEFSSIGPLSDKFKQTFSALLNQYSNIDTRVQKLVLSVLKLCFENGMAYHHDDPSAIGTKANATEAMEAGGNEDNVATPNYFETLSVQRASHGLDESAQARMKARSAVCMSYKTQSEIARLRNPIDIISDDDDICRMKRVHATRYQERGNNSNDVIYLDSENTCSPDTLPQSTGFTFPRYCTQKPQQSSIRNPLTPIHVNLLDGYSGCSQRITQILTDKSYTPSDNNMTINQTAAFRQNQVSPDVQFIGQKNLSSGVRVTTNKADITYKAKLCGKMGPYGPRRLIKPTSIMKTAYESNKSSWQVTSSEYDNYEAICEITSSQWSNENAVDLGGVWCTFWALGQSLMPRGSVNNYVIATFCRHLFLKPNGHPEMSKRHYFFPSISCNYSVLTLHLLCFLLVQFTDNLLKDVNEADQEVLMRAFTMSTKTRPLQNSNLLFFPTCYQNHWFVFIVDIKDQCFVFLDSHYNPQDEFHNYVRERSIHSFATHWAKYIQIEKPFGHYDILYPDIPKHNTEKMYDSGIYAMMGLQHWTSPRTILSSIFQPKDCAKIRVKIANELVLSPRNNGRKDIVALFQSQGNNLAP</sequence>
<comment type="similarity">
    <text evidence="1">Belongs to the peptidase C48 family.</text>
</comment>
<dbReference type="GO" id="GO:0006952">
    <property type="term" value="P:defense response"/>
    <property type="evidence" value="ECO:0007669"/>
    <property type="project" value="UniProtKB-KW"/>
</dbReference>
<keyword evidence="5" id="KW-0677">Repeat</keyword>
<dbReference type="PANTHER" id="PTHR34835:SF60">
    <property type="entry name" value="OS10G0490300 PROTEIN"/>
    <property type="match status" value="1"/>
</dbReference>
<evidence type="ECO:0000313" key="12">
    <source>
        <dbReference type="EMBL" id="WVZ66117.1"/>
    </source>
</evidence>
<evidence type="ECO:0000256" key="5">
    <source>
        <dbReference type="ARBA" id="ARBA00022737"/>
    </source>
</evidence>
<evidence type="ECO:0000256" key="9">
    <source>
        <dbReference type="SAM" id="MobiDB-lite"/>
    </source>
</evidence>
<dbReference type="PANTHER" id="PTHR34835">
    <property type="entry name" value="OS07G0283600 PROTEIN-RELATED"/>
    <property type="match status" value="1"/>
</dbReference>
<proteinExistence type="inferred from homology"/>
<evidence type="ECO:0000256" key="1">
    <source>
        <dbReference type="ARBA" id="ARBA00005234"/>
    </source>
</evidence>
<comment type="similarity">
    <text evidence="2">Belongs to the disease resistance NB-LRR family.</text>
</comment>
<evidence type="ECO:0000259" key="10">
    <source>
        <dbReference type="Pfam" id="PF02902"/>
    </source>
</evidence>
<dbReference type="SUPFAM" id="SSF54001">
    <property type="entry name" value="Cysteine proteinases"/>
    <property type="match status" value="1"/>
</dbReference>
<protein>
    <recommendedName>
        <fullName evidence="14">Ubiquitin-like protease family profile domain-containing protein</fullName>
    </recommendedName>
</protein>
<keyword evidence="6" id="KW-0547">Nucleotide-binding</keyword>
<organism evidence="12 13">
    <name type="scientific">Paspalum notatum var. saurae</name>
    <dbReference type="NCBI Taxonomy" id="547442"/>
    <lineage>
        <taxon>Eukaryota</taxon>
        <taxon>Viridiplantae</taxon>
        <taxon>Streptophyta</taxon>
        <taxon>Embryophyta</taxon>
        <taxon>Tracheophyta</taxon>
        <taxon>Spermatophyta</taxon>
        <taxon>Magnoliopsida</taxon>
        <taxon>Liliopsida</taxon>
        <taxon>Poales</taxon>
        <taxon>Poaceae</taxon>
        <taxon>PACMAD clade</taxon>
        <taxon>Panicoideae</taxon>
        <taxon>Andropogonodae</taxon>
        <taxon>Paspaleae</taxon>
        <taxon>Paspalinae</taxon>
        <taxon>Paspalum</taxon>
    </lineage>
</organism>
<feature type="domain" description="Ubiquitin-like protease family profile" evidence="10">
    <location>
        <begin position="965"/>
        <end position="1102"/>
    </location>
</feature>
<evidence type="ECO:0000259" key="11">
    <source>
        <dbReference type="Pfam" id="PF18052"/>
    </source>
</evidence>
<dbReference type="InterPro" id="IPR003653">
    <property type="entry name" value="Peptidase_C48_C"/>
</dbReference>
<dbReference type="EMBL" id="CP144747">
    <property type="protein sequence ID" value="WVZ66117.1"/>
    <property type="molecule type" value="Genomic_DNA"/>
</dbReference>
<feature type="compositionally biased region" description="Polar residues" evidence="9">
    <location>
        <begin position="156"/>
        <end position="172"/>
    </location>
</feature>
<reference evidence="12 13" key="1">
    <citation type="submission" date="2024-02" db="EMBL/GenBank/DDBJ databases">
        <title>High-quality chromosome-scale genome assembly of Pensacola bahiagrass (Paspalum notatum Flugge var. saurae).</title>
        <authorList>
            <person name="Vega J.M."/>
            <person name="Podio M."/>
            <person name="Orjuela J."/>
            <person name="Siena L.A."/>
            <person name="Pessino S.C."/>
            <person name="Combes M.C."/>
            <person name="Mariac C."/>
            <person name="Albertini E."/>
            <person name="Pupilli F."/>
            <person name="Ortiz J.P.A."/>
            <person name="Leblanc O."/>
        </authorList>
    </citation>
    <scope>NUCLEOTIDE SEQUENCE [LARGE SCALE GENOMIC DNA]</scope>
    <source>
        <strain evidence="12">R1</strain>
        <tissue evidence="12">Leaf</tissue>
    </source>
</reference>
<evidence type="ECO:0000256" key="3">
    <source>
        <dbReference type="ARBA" id="ARBA00022614"/>
    </source>
</evidence>
<dbReference type="Pfam" id="PF18052">
    <property type="entry name" value="Rx_N"/>
    <property type="match status" value="1"/>
</dbReference>
<keyword evidence="7" id="KW-0378">Hydrolase</keyword>
<evidence type="ECO:0000256" key="4">
    <source>
        <dbReference type="ARBA" id="ARBA00022670"/>
    </source>
</evidence>
<dbReference type="AlphaFoldDB" id="A0AAQ3WLH3"/>
<dbReference type="InterPro" id="IPR038765">
    <property type="entry name" value="Papain-like_cys_pep_sf"/>
</dbReference>
<feature type="domain" description="Disease resistance N-terminal" evidence="11">
    <location>
        <begin position="16"/>
        <end position="98"/>
    </location>
</feature>
<dbReference type="GO" id="GO:0008234">
    <property type="term" value="F:cysteine-type peptidase activity"/>
    <property type="evidence" value="ECO:0007669"/>
    <property type="project" value="InterPro"/>
</dbReference>
<evidence type="ECO:0000256" key="7">
    <source>
        <dbReference type="ARBA" id="ARBA00022801"/>
    </source>
</evidence>
<accession>A0AAQ3WLH3</accession>
<evidence type="ECO:0000313" key="13">
    <source>
        <dbReference type="Proteomes" id="UP001341281"/>
    </source>
</evidence>
<feature type="region of interest" description="Disordered" evidence="9">
    <location>
        <begin position="151"/>
        <end position="184"/>
    </location>
</feature>
<evidence type="ECO:0000256" key="8">
    <source>
        <dbReference type="ARBA" id="ARBA00022821"/>
    </source>
</evidence>
<dbReference type="Proteomes" id="UP001341281">
    <property type="component" value="Chromosome 03"/>
</dbReference>
<name>A0AAQ3WLH3_PASNO</name>
<keyword evidence="4" id="KW-0645">Protease</keyword>
<keyword evidence="3" id="KW-0433">Leucine-rich repeat</keyword>
<evidence type="ECO:0000256" key="6">
    <source>
        <dbReference type="ARBA" id="ARBA00022741"/>
    </source>
</evidence>
<evidence type="ECO:0008006" key="14">
    <source>
        <dbReference type="Google" id="ProtNLM"/>
    </source>
</evidence>
<dbReference type="GO" id="GO:0000166">
    <property type="term" value="F:nucleotide binding"/>
    <property type="evidence" value="ECO:0007669"/>
    <property type="project" value="UniProtKB-KW"/>
</dbReference>
<dbReference type="Gene3D" id="3.40.395.10">
    <property type="entry name" value="Adenoviral Proteinase, Chain A"/>
    <property type="match status" value="1"/>
</dbReference>
<feature type="compositionally biased region" description="Basic and acidic residues" evidence="9">
    <location>
        <begin position="173"/>
        <end position="184"/>
    </location>
</feature>
<evidence type="ECO:0000256" key="2">
    <source>
        <dbReference type="ARBA" id="ARBA00008894"/>
    </source>
</evidence>
<dbReference type="InterPro" id="IPR041118">
    <property type="entry name" value="Rx_N"/>
</dbReference>
<gene>
    <name evidence="12" type="ORF">U9M48_015390</name>
</gene>
<keyword evidence="13" id="KW-1185">Reference proteome</keyword>
<keyword evidence="8" id="KW-0611">Plant defense</keyword>